<feature type="domain" description="Beta-lactamase-related" evidence="1">
    <location>
        <begin position="55"/>
        <end position="294"/>
    </location>
</feature>
<dbReference type="PANTHER" id="PTHR43283">
    <property type="entry name" value="BETA-LACTAMASE-RELATED"/>
    <property type="match status" value="1"/>
</dbReference>
<organism evidence="2 3">
    <name type="scientific">Ruthenibacterium lactatiformans</name>
    <dbReference type="NCBI Taxonomy" id="1550024"/>
    <lineage>
        <taxon>Bacteria</taxon>
        <taxon>Bacillati</taxon>
        <taxon>Bacillota</taxon>
        <taxon>Clostridia</taxon>
        <taxon>Eubacteriales</taxon>
        <taxon>Oscillospiraceae</taxon>
        <taxon>Ruthenibacterium</taxon>
    </lineage>
</organism>
<dbReference type="InterPro" id="IPR012338">
    <property type="entry name" value="Beta-lactam/transpept-like"/>
</dbReference>
<name>A0A0W7TT52_9FIRM</name>
<dbReference type="Proteomes" id="UP000053433">
    <property type="component" value="Unassembled WGS sequence"/>
</dbReference>
<accession>A0A0W7TT52</accession>
<dbReference type="Pfam" id="PF00144">
    <property type="entry name" value="Beta-lactamase"/>
    <property type="match status" value="1"/>
</dbReference>
<dbReference type="EMBL" id="LMUA01000005">
    <property type="protein sequence ID" value="KUE77018.1"/>
    <property type="molecule type" value="Genomic_DNA"/>
</dbReference>
<dbReference type="InterPro" id="IPR050789">
    <property type="entry name" value="Diverse_Enzym_Activities"/>
</dbReference>
<evidence type="ECO:0000313" key="3">
    <source>
        <dbReference type="Proteomes" id="UP000053433"/>
    </source>
</evidence>
<protein>
    <recommendedName>
        <fullName evidence="1">Beta-lactamase-related domain-containing protein</fullName>
    </recommendedName>
</protein>
<evidence type="ECO:0000313" key="2">
    <source>
        <dbReference type="EMBL" id="KUE77018.1"/>
    </source>
</evidence>
<dbReference type="RefSeq" id="WP_055081558.1">
    <property type="nucleotide sequence ID" value="NZ_JBBNKJ010000168.1"/>
</dbReference>
<evidence type="ECO:0000259" key="1">
    <source>
        <dbReference type="Pfam" id="PF00144"/>
    </source>
</evidence>
<comment type="caution">
    <text evidence="2">The sequence shown here is derived from an EMBL/GenBank/DDBJ whole genome shotgun (WGS) entry which is preliminary data.</text>
</comment>
<reference evidence="2 3" key="1">
    <citation type="submission" date="2015-10" db="EMBL/GenBank/DDBJ databases">
        <title>A novel member of the family Ruminococcaceae isolated from human faeces.</title>
        <authorList>
            <person name="Shkoporov A.N."/>
            <person name="Chaplin A.V."/>
            <person name="Motuzova O.V."/>
            <person name="Kafarskaia L.I."/>
            <person name="Efimov B.A."/>
        </authorList>
    </citation>
    <scope>NUCLEOTIDE SEQUENCE [LARGE SCALE GENOMIC DNA]</scope>
    <source>
        <strain evidence="2 3">668</strain>
    </source>
</reference>
<gene>
    <name evidence="2" type="ORF">ASJ35_05470</name>
</gene>
<dbReference type="InterPro" id="IPR001466">
    <property type="entry name" value="Beta-lactam-related"/>
</dbReference>
<sequence length="473" mass="51983">MENFVHASVSHAALAEFGRNARAVGVQLHTLEIFEKNECMVRWAVAPYSCGDKREMYSLSKSFTSTAAGVAFGMGKLHPDDRVLDWFPEYASLCSGDARWSRLRVGHVLSMNTGHAACVMPQAAFSQDGVRAFFEAPLSHEPGTFFAYNTAASYLAAELVRRAAGRTVPELLARTVFPALGVEEFSWLTCADGRCQGGTGLQASCDDVAKLALLYLNEGEWAGRRVLPRDWVHMAAQPHSVNAGNGTPDWCAGYGYQFWMNRRGGFRGDGAFGQLCVVLPENGIAAAVTAECTNMSAELDALWLLLENLHKQDGACADGGLPEAYIPQGRLDGREWDTGWLDFRPNPAGFTGLRVRVDGEAACVWLCDGSSVQKVCAPSGTWRENTLWAKNFRPAIFRQMPRAERAPLRFAAAAHMRGDLLVLECRSLNTPHAFEMRFASSGDGMRMELFSPLDVFGEEKLLEAGRPQRKVER</sequence>
<dbReference type="Gene3D" id="3.40.710.10">
    <property type="entry name" value="DD-peptidase/beta-lactamase superfamily"/>
    <property type="match status" value="1"/>
</dbReference>
<dbReference type="AlphaFoldDB" id="A0A0W7TT52"/>
<dbReference type="SUPFAM" id="SSF56601">
    <property type="entry name" value="beta-lactamase/transpeptidase-like"/>
    <property type="match status" value="1"/>
</dbReference>
<dbReference type="PANTHER" id="PTHR43283:SF7">
    <property type="entry name" value="BETA-LACTAMASE-RELATED DOMAIN-CONTAINING PROTEIN"/>
    <property type="match status" value="1"/>
</dbReference>
<proteinExistence type="predicted"/>